<dbReference type="PANTHER" id="PTHR30383:SF5">
    <property type="entry name" value="SGNH HYDROLASE-TYPE ESTERASE DOMAIN-CONTAINING PROTEIN"/>
    <property type="match status" value="1"/>
</dbReference>
<sequence>MDRSALRLLVLGDSLGSGTGAARPADALGPRLARALGEGGFDVDLHVLAVPGAVSAGLADQVRRALPLSADLAVVVIGANDLARFVPAEQAATALAAAVTALRAVGTDVVVVPAPDMSMVPFVPPALRALVRGACAVLQQRQSDVALTGGATVAPVAAEVARAFSADPALFSADRFHPSSAGYARIAEVLTPFVLAAARARRDDAAA</sequence>
<evidence type="ECO:0000259" key="1">
    <source>
        <dbReference type="Pfam" id="PF13472"/>
    </source>
</evidence>
<proteinExistence type="predicted"/>
<organism evidence="2 3">
    <name type="scientific">Blastococcus carthaginiensis</name>
    <dbReference type="NCBI Taxonomy" id="3050034"/>
    <lineage>
        <taxon>Bacteria</taxon>
        <taxon>Bacillati</taxon>
        <taxon>Actinomycetota</taxon>
        <taxon>Actinomycetes</taxon>
        <taxon>Geodermatophilales</taxon>
        <taxon>Geodermatophilaceae</taxon>
        <taxon>Blastococcus</taxon>
    </lineage>
</organism>
<dbReference type="CDD" id="cd01836">
    <property type="entry name" value="FeeA_FeeB_like"/>
    <property type="match status" value="1"/>
</dbReference>
<evidence type="ECO:0000313" key="2">
    <source>
        <dbReference type="EMBL" id="MDP5185475.1"/>
    </source>
</evidence>
<reference evidence="3" key="1">
    <citation type="submission" date="2023-05" db="EMBL/GenBank/DDBJ databases">
        <title>Draft genome of Pseudofrankia sp. BMG5.37.</title>
        <authorList>
            <person name="Gtari M."/>
            <person name="Ghodhbane F."/>
            <person name="Sbissi I."/>
        </authorList>
    </citation>
    <scope>NUCLEOTIDE SEQUENCE [LARGE SCALE GENOMIC DNA]</scope>
    <source>
        <strain evidence="3">BMG 814</strain>
    </source>
</reference>
<keyword evidence="3" id="KW-1185">Reference proteome</keyword>
<dbReference type="Proteomes" id="UP001233673">
    <property type="component" value="Unassembled WGS sequence"/>
</dbReference>
<dbReference type="RefSeq" id="WP_306001972.1">
    <property type="nucleotide sequence ID" value="NZ_JASNFN010000052.1"/>
</dbReference>
<gene>
    <name evidence="2" type="ORF">QOZ88_22810</name>
</gene>
<dbReference type="EMBL" id="JASNFN010000052">
    <property type="protein sequence ID" value="MDP5185475.1"/>
    <property type="molecule type" value="Genomic_DNA"/>
</dbReference>
<feature type="domain" description="SGNH hydrolase-type esterase" evidence="1">
    <location>
        <begin position="10"/>
        <end position="185"/>
    </location>
</feature>
<dbReference type="GO" id="GO:0016787">
    <property type="term" value="F:hydrolase activity"/>
    <property type="evidence" value="ECO:0007669"/>
    <property type="project" value="UniProtKB-KW"/>
</dbReference>
<keyword evidence="2" id="KW-0378">Hydrolase</keyword>
<dbReference type="Pfam" id="PF13472">
    <property type="entry name" value="Lipase_GDSL_2"/>
    <property type="match status" value="1"/>
</dbReference>
<dbReference type="InterPro" id="IPR036514">
    <property type="entry name" value="SGNH_hydro_sf"/>
</dbReference>
<dbReference type="SUPFAM" id="SSF52266">
    <property type="entry name" value="SGNH hydrolase"/>
    <property type="match status" value="1"/>
</dbReference>
<name>A0ABT9IIT5_9ACTN</name>
<dbReference type="InterPro" id="IPR051532">
    <property type="entry name" value="Ester_Hydrolysis_Enzymes"/>
</dbReference>
<dbReference type="InterPro" id="IPR013830">
    <property type="entry name" value="SGNH_hydro"/>
</dbReference>
<evidence type="ECO:0000313" key="3">
    <source>
        <dbReference type="Proteomes" id="UP001233673"/>
    </source>
</evidence>
<protein>
    <submittedName>
        <fullName evidence="2">SGNH/GDSL hydrolase family protein</fullName>
    </submittedName>
</protein>
<accession>A0ABT9IIT5</accession>
<dbReference type="Gene3D" id="3.40.50.1110">
    <property type="entry name" value="SGNH hydrolase"/>
    <property type="match status" value="1"/>
</dbReference>
<comment type="caution">
    <text evidence="2">The sequence shown here is derived from an EMBL/GenBank/DDBJ whole genome shotgun (WGS) entry which is preliminary data.</text>
</comment>
<dbReference type="PANTHER" id="PTHR30383">
    <property type="entry name" value="THIOESTERASE 1/PROTEASE 1/LYSOPHOSPHOLIPASE L1"/>
    <property type="match status" value="1"/>
</dbReference>